<protein>
    <recommendedName>
        <fullName evidence="2">endo-polygalacturonase</fullName>
        <ecNumber evidence="2">3.2.1.15</ecNumber>
    </recommendedName>
</protein>
<dbReference type="EC" id="3.2.1.15" evidence="2"/>
<keyword evidence="6" id="KW-1015">Disulfide bond</keyword>
<feature type="chain" id="PRO_5042127388" description="endo-polygalacturonase" evidence="12">
    <location>
        <begin position="16"/>
        <end position="887"/>
    </location>
</feature>
<evidence type="ECO:0000256" key="7">
    <source>
        <dbReference type="ARBA" id="ARBA00023295"/>
    </source>
</evidence>
<evidence type="ECO:0000256" key="4">
    <source>
        <dbReference type="ARBA" id="ARBA00022737"/>
    </source>
</evidence>
<dbReference type="GO" id="GO:0045490">
    <property type="term" value="P:pectin catabolic process"/>
    <property type="evidence" value="ECO:0007669"/>
    <property type="project" value="UniProtKB-ARBA"/>
</dbReference>
<dbReference type="EMBL" id="JADGJH010000283">
    <property type="protein sequence ID" value="KAJ3131700.1"/>
    <property type="molecule type" value="Genomic_DNA"/>
</dbReference>
<dbReference type="PANTHER" id="PTHR31884:SF1">
    <property type="entry name" value="POLYGALACTURONASE"/>
    <property type="match status" value="1"/>
</dbReference>
<reference evidence="13" key="1">
    <citation type="submission" date="2020-05" db="EMBL/GenBank/DDBJ databases">
        <title>Phylogenomic resolution of chytrid fungi.</title>
        <authorList>
            <person name="Stajich J.E."/>
            <person name="Amses K."/>
            <person name="Simmons R."/>
            <person name="Seto K."/>
            <person name="Myers J."/>
            <person name="Bonds A."/>
            <person name="Quandt C.A."/>
            <person name="Barry K."/>
            <person name="Liu P."/>
            <person name="Grigoriev I."/>
            <person name="Longcore J.E."/>
            <person name="James T.Y."/>
        </authorList>
    </citation>
    <scope>NUCLEOTIDE SEQUENCE</scope>
    <source>
        <strain evidence="13">JEL0513</strain>
    </source>
</reference>
<dbReference type="GO" id="GO:0071555">
    <property type="term" value="P:cell wall organization"/>
    <property type="evidence" value="ECO:0007669"/>
    <property type="project" value="UniProtKB-KW"/>
</dbReference>
<dbReference type="InterPro" id="IPR006626">
    <property type="entry name" value="PbH1"/>
</dbReference>
<name>A0AAD5XFA3_9FUNG</name>
<evidence type="ECO:0000256" key="2">
    <source>
        <dbReference type="ARBA" id="ARBA00012736"/>
    </source>
</evidence>
<comment type="caution">
    <text evidence="13">The sequence shown here is derived from an EMBL/GenBank/DDBJ whole genome shotgun (WGS) entry which is preliminary data.</text>
</comment>
<keyword evidence="3 12" id="KW-0732">Signal</keyword>
<sequence>MIIPSFLVFATYVTVAPLDKRAATCVVSSYAGFASCASSTNIHIQGPITVPTNSVIDWSSLKSGTQVLLSGTVTFTKRILTESGPKLITVGGSDITFKGDSSNPGILDGQSSSYWDGKGSNRGVPKPKFFSLETTGKSRFFNFKILNAPVQSFSIGGSGTTIDNVKVDNSAGDALGHNTDGFDVSAASIIIQNSWVYNQDDCLAGNSANDVHFLNNICIGGHGISIGSVASGSVVENVTVKNCTVQSSTFGACIKTDYGATSGSVSSIIYEDITLVDISTMGIVVRQDYQNGSPKGTAVSKMPITGVTMSNIHGTITSGADSVFILCATGECTGFDCTTNASLYAAGAIAGAVATAINAIAALPQLALVSQLSDEHHAISDIDEVELKKSLACFQPAVLAAFRSGASVLHLRGLVPALSVPPSRDSSLINGRLDLLHLTYGPSPNIWRKAVKNNDDSIEYIVQKWSRTVSLAVLRKDRVFESNEQQTRVLRAALGQGCVANARVRVTIGGCGVRYSVTDTQTGVLVVDDKRLYVEFELESKHSDEWIIENAERKKSETREMVDLGWSVVGIDGPAKSATVTFFVYTQLLRVLEFALRIWTQWIVWSWTNLIGHQEQMKQHGSKLWINNAEHVLADVEAIIAKGTAQRKKPCHIAVIVGETIAGETGNTQKYKNNYGNAETSAKFKNETICGLARFCVYAAAAEICAISVLFVSTSDSMFCSHPRLIGVIVDAAEQIGLFISSDTLLSLNYKAEIITLNFSASNLSVKLASSSTPSLLPDSNRPQALQHKKVSLTIRFIDPATTGKSQIVNITKSLARSALDAKFATPQNRNQPRFSDTIDLQMMDQLLAVPNELGDPDLLYVFQRGPAYAPLTLHNYPPWELRLTEI</sequence>
<evidence type="ECO:0000256" key="6">
    <source>
        <dbReference type="ARBA" id="ARBA00023157"/>
    </source>
</evidence>
<evidence type="ECO:0000256" key="8">
    <source>
        <dbReference type="ARBA" id="ARBA00023316"/>
    </source>
</evidence>
<dbReference type="PANTHER" id="PTHR31884">
    <property type="entry name" value="POLYGALACTURONASE"/>
    <property type="match status" value="1"/>
</dbReference>
<evidence type="ECO:0000313" key="14">
    <source>
        <dbReference type="Proteomes" id="UP001211907"/>
    </source>
</evidence>
<proteinExistence type="inferred from homology"/>
<dbReference type="PROSITE" id="PS00502">
    <property type="entry name" value="POLYGALACTURONASE"/>
    <property type="match status" value="1"/>
</dbReference>
<dbReference type="GO" id="GO:0004650">
    <property type="term" value="F:polygalacturonase activity"/>
    <property type="evidence" value="ECO:0007669"/>
    <property type="project" value="UniProtKB-EC"/>
</dbReference>
<dbReference type="SUPFAM" id="SSF51126">
    <property type="entry name" value="Pectin lyase-like"/>
    <property type="match status" value="1"/>
</dbReference>
<evidence type="ECO:0000256" key="11">
    <source>
        <dbReference type="RuleBase" id="RU361169"/>
    </source>
</evidence>
<dbReference type="InterPro" id="IPR012334">
    <property type="entry name" value="Pectin_lyas_fold"/>
</dbReference>
<dbReference type="AlphaFoldDB" id="A0AAD5XFA3"/>
<evidence type="ECO:0000256" key="1">
    <source>
        <dbReference type="ARBA" id="ARBA00008834"/>
    </source>
</evidence>
<keyword evidence="7 11" id="KW-0326">Glycosidase</keyword>
<dbReference type="InterPro" id="IPR011050">
    <property type="entry name" value="Pectin_lyase_fold/virulence"/>
</dbReference>
<dbReference type="Gene3D" id="2.160.20.10">
    <property type="entry name" value="Single-stranded right-handed beta-helix, Pectin lyase-like"/>
    <property type="match status" value="1"/>
</dbReference>
<keyword evidence="8" id="KW-0961">Cell wall biogenesis/degradation</keyword>
<evidence type="ECO:0000256" key="12">
    <source>
        <dbReference type="SAM" id="SignalP"/>
    </source>
</evidence>
<gene>
    <name evidence="13" type="ORF">HK100_006094</name>
</gene>
<feature type="active site" evidence="10">
    <location>
        <position position="222"/>
    </location>
</feature>
<dbReference type="GO" id="GO:0005576">
    <property type="term" value="C:extracellular region"/>
    <property type="evidence" value="ECO:0007669"/>
    <property type="project" value="TreeGrafter"/>
</dbReference>
<keyword evidence="5 11" id="KW-0378">Hydrolase</keyword>
<dbReference type="Proteomes" id="UP001211907">
    <property type="component" value="Unassembled WGS sequence"/>
</dbReference>
<comment type="similarity">
    <text evidence="1 11">Belongs to the glycosyl hydrolase 28 family.</text>
</comment>
<keyword evidence="14" id="KW-1185">Reference proteome</keyword>
<keyword evidence="4" id="KW-0677">Repeat</keyword>
<dbReference type="SMART" id="SM00710">
    <property type="entry name" value="PbH1"/>
    <property type="match status" value="4"/>
</dbReference>
<evidence type="ECO:0000256" key="5">
    <source>
        <dbReference type="ARBA" id="ARBA00022801"/>
    </source>
</evidence>
<accession>A0AAD5XFA3</accession>
<evidence type="ECO:0000256" key="3">
    <source>
        <dbReference type="ARBA" id="ARBA00022729"/>
    </source>
</evidence>
<comment type="catalytic activity">
    <reaction evidence="9">
        <text>(1,4-alpha-D-galacturonosyl)n+m + H2O = (1,4-alpha-D-galacturonosyl)n + (1,4-alpha-D-galacturonosyl)m.</text>
        <dbReference type="EC" id="3.2.1.15"/>
    </reaction>
</comment>
<evidence type="ECO:0000256" key="9">
    <source>
        <dbReference type="ARBA" id="ARBA00034074"/>
    </source>
</evidence>
<evidence type="ECO:0000256" key="10">
    <source>
        <dbReference type="PROSITE-ProRule" id="PRU10052"/>
    </source>
</evidence>
<dbReference type="InterPro" id="IPR000743">
    <property type="entry name" value="Glyco_hydro_28"/>
</dbReference>
<feature type="signal peptide" evidence="12">
    <location>
        <begin position="1"/>
        <end position="15"/>
    </location>
</feature>
<evidence type="ECO:0000313" key="13">
    <source>
        <dbReference type="EMBL" id="KAJ3131700.1"/>
    </source>
</evidence>
<dbReference type="InterPro" id="IPR050434">
    <property type="entry name" value="Glycosyl_hydrlase_28"/>
</dbReference>
<dbReference type="Pfam" id="PF00295">
    <property type="entry name" value="Glyco_hydro_28"/>
    <property type="match status" value="1"/>
</dbReference>
<organism evidence="13 14">
    <name type="scientific">Physocladia obscura</name>
    <dbReference type="NCBI Taxonomy" id="109957"/>
    <lineage>
        <taxon>Eukaryota</taxon>
        <taxon>Fungi</taxon>
        <taxon>Fungi incertae sedis</taxon>
        <taxon>Chytridiomycota</taxon>
        <taxon>Chytridiomycota incertae sedis</taxon>
        <taxon>Chytridiomycetes</taxon>
        <taxon>Chytridiales</taxon>
        <taxon>Chytriomycetaceae</taxon>
        <taxon>Physocladia</taxon>
    </lineage>
</organism>